<dbReference type="SMART" id="SM00028">
    <property type="entry name" value="TPR"/>
    <property type="match status" value="3"/>
</dbReference>
<dbReference type="Proteomes" id="UP000182624">
    <property type="component" value="Unassembled WGS sequence"/>
</dbReference>
<gene>
    <name evidence="5" type="ORF">SAMN04487928_105106</name>
</gene>
<evidence type="ECO:0000313" key="6">
    <source>
        <dbReference type="Proteomes" id="UP000182624"/>
    </source>
</evidence>
<dbReference type="Gene3D" id="1.25.40.10">
    <property type="entry name" value="Tetratricopeptide repeat domain"/>
    <property type="match status" value="2"/>
</dbReference>
<name>A0A1I5S3I7_9FIRM</name>
<keyword evidence="4" id="KW-1133">Transmembrane helix</keyword>
<keyword evidence="1" id="KW-0677">Repeat</keyword>
<protein>
    <submittedName>
        <fullName evidence="5">Uncharacterized protein</fullName>
    </submittedName>
</protein>
<dbReference type="PROSITE" id="PS50005">
    <property type="entry name" value="TPR"/>
    <property type="match status" value="1"/>
</dbReference>
<sequence length="361" mass="40947">MEFENTEKTEKTNSKTVRWYYKKWVRLLAGALAIVMIFVAISYSVMRSQVRSLYENISDSENALKEISQNNAEDVGVYDNLDKINDYATLSELVDKGDYMAAIDKANEALNSEQDPDVKKELAEILSDLYYNSGMYQEAADIASLYYDEEEVSPSLCYVRGLAFLQLGSYSEAVNDLEMAKYSGLEDEDVLNLHLAIATYANSEYEAASEYSEDYLHSPTILNLPENVSDDTQKEIEENSNLCKYIAALSYMHQDEYKQSIAYIDELLEHTKDSEIYFYRGIDNMALEEYEAAIEDFEKAIEEGKKDTEVYYDLGICRVSCGKVDEGIDDLKRVINNNDKPELTTASANILTAIAQGKSDE</sequence>
<keyword evidence="4" id="KW-0472">Membrane</keyword>
<dbReference type="InterPro" id="IPR011990">
    <property type="entry name" value="TPR-like_helical_dom_sf"/>
</dbReference>
<evidence type="ECO:0000313" key="5">
    <source>
        <dbReference type="EMBL" id="SFP65289.1"/>
    </source>
</evidence>
<evidence type="ECO:0000256" key="2">
    <source>
        <dbReference type="ARBA" id="ARBA00022803"/>
    </source>
</evidence>
<dbReference type="OrthoDB" id="305319at2"/>
<evidence type="ECO:0000256" key="3">
    <source>
        <dbReference type="PROSITE-ProRule" id="PRU00339"/>
    </source>
</evidence>
<dbReference type="AlphaFoldDB" id="A0A1I5S3I7"/>
<dbReference type="PANTHER" id="PTHR44858:SF1">
    <property type="entry name" value="UDP-N-ACETYLGLUCOSAMINE--PEPTIDE N-ACETYLGLUCOSAMINYLTRANSFERASE SPINDLY-RELATED"/>
    <property type="match status" value="1"/>
</dbReference>
<feature type="transmembrane region" description="Helical" evidence="4">
    <location>
        <begin position="24"/>
        <end position="46"/>
    </location>
</feature>
<dbReference type="InterPro" id="IPR019734">
    <property type="entry name" value="TPR_rpt"/>
</dbReference>
<dbReference type="InterPro" id="IPR050498">
    <property type="entry name" value="Ycf3"/>
</dbReference>
<dbReference type="EMBL" id="FOXO01000005">
    <property type="protein sequence ID" value="SFP65289.1"/>
    <property type="molecule type" value="Genomic_DNA"/>
</dbReference>
<keyword evidence="4" id="KW-0812">Transmembrane</keyword>
<feature type="repeat" description="TPR" evidence="3">
    <location>
        <begin position="274"/>
        <end position="307"/>
    </location>
</feature>
<dbReference type="PANTHER" id="PTHR44858">
    <property type="entry name" value="TETRATRICOPEPTIDE REPEAT PROTEIN 6"/>
    <property type="match status" value="1"/>
</dbReference>
<keyword evidence="6" id="KW-1185">Reference proteome</keyword>
<evidence type="ECO:0000256" key="1">
    <source>
        <dbReference type="ARBA" id="ARBA00022737"/>
    </source>
</evidence>
<reference evidence="6" key="1">
    <citation type="submission" date="2016-10" db="EMBL/GenBank/DDBJ databases">
        <authorList>
            <person name="Varghese N."/>
            <person name="Submissions S."/>
        </authorList>
    </citation>
    <scope>NUCLEOTIDE SEQUENCE [LARGE SCALE GENOMIC DNA]</scope>
    <source>
        <strain evidence="6">P18</strain>
    </source>
</reference>
<dbReference type="Pfam" id="PF13432">
    <property type="entry name" value="TPR_16"/>
    <property type="match status" value="1"/>
</dbReference>
<organism evidence="5 6">
    <name type="scientific">Butyrivibrio proteoclasticus</name>
    <dbReference type="NCBI Taxonomy" id="43305"/>
    <lineage>
        <taxon>Bacteria</taxon>
        <taxon>Bacillati</taxon>
        <taxon>Bacillota</taxon>
        <taxon>Clostridia</taxon>
        <taxon>Lachnospirales</taxon>
        <taxon>Lachnospiraceae</taxon>
        <taxon>Butyrivibrio</taxon>
    </lineage>
</organism>
<proteinExistence type="predicted"/>
<dbReference type="SUPFAM" id="SSF48452">
    <property type="entry name" value="TPR-like"/>
    <property type="match status" value="2"/>
</dbReference>
<evidence type="ECO:0000256" key="4">
    <source>
        <dbReference type="SAM" id="Phobius"/>
    </source>
</evidence>
<accession>A0A1I5S3I7</accession>
<keyword evidence="2 3" id="KW-0802">TPR repeat</keyword>